<dbReference type="Proteomes" id="UP000034048">
    <property type="component" value="Unassembled WGS sequence"/>
</dbReference>
<dbReference type="AlphaFoldDB" id="A0A0G0NPV3"/>
<dbReference type="InterPro" id="IPR035985">
    <property type="entry name" value="Ubiquitin-activating_enz"/>
</dbReference>
<dbReference type="PANTHER" id="PTHR43267:SF3">
    <property type="entry name" value="THIF PROTEIN"/>
    <property type="match status" value="1"/>
</dbReference>
<gene>
    <name evidence="2" type="ORF">UT42_C0017G0009</name>
</gene>
<feature type="domain" description="THIF-type NAD/FAD binding fold" evidence="1">
    <location>
        <begin position="76"/>
        <end position="213"/>
    </location>
</feature>
<dbReference type="InterPro" id="IPR045886">
    <property type="entry name" value="ThiF/MoeB/HesA"/>
</dbReference>
<dbReference type="Pfam" id="PF00899">
    <property type="entry name" value="ThiF"/>
    <property type="match status" value="1"/>
</dbReference>
<dbReference type="GO" id="GO:0061503">
    <property type="term" value="F:tRNA threonylcarbamoyladenosine dehydratase"/>
    <property type="evidence" value="ECO:0007669"/>
    <property type="project" value="TreeGrafter"/>
</dbReference>
<organism evidence="2 3">
    <name type="scientific">Candidatus Falkowbacteria bacterium GW2011_GWA2_39_24</name>
    <dbReference type="NCBI Taxonomy" id="1618634"/>
    <lineage>
        <taxon>Bacteria</taxon>
        <taxon>Candidatus Falkowiibacteriota</taxon>
    </lineage>
</organism>
<comment type="caution">
    <text evidence="2">The sequence shown here is derived from an EMBL/GenBank/DDBJ whole genome shotgun (WGS) entry which is preliminary data.</text>
</comment>
<sequence>MHPEILDSLTDKERIEKLKQNNNVKVIDCFNDQIKELNKIKKVIPNKLIDVWIYYPWNKVLVRILNKEDYRLLRLSRNKNLITNEEQKKFSHQKIGIAGLNVGNPGALCIVLEGGAETMKFADNDILELSNLNRFRASLENLGINKAILSAHQAYEIDPFINIEIFDRGVSEDNIDQFLTQPRIDLLIEEMDNLPLKIRIRERAKYYKIPVLMVTGNGPGLIIDVERFDLEPNLPLLNGYLKENVIKRISTTLTETMSIQEKSMLARDFIGTEFLNEKLKQSFDLVGKELASIPQTSESSFLRGVALCYFARQIATNYPVPSGRYHFSLDSLIND</sequence>
<dbReference type="CDD" id="cd01483">
    <property type="entry name" value="E1_enzyme_family"/>
    <property type="match status" value="1"/>
</dbReference>
<dbReference type="GO" id="GO:0061504">
    <property type="term" value="P:cyclic threonylcarbamoyladenosine biosynthetic process"/>
    <property type="evidence" value="ECO:0007669"/>
    <property type="project" value="TreeGrafter"/>
</dbReference>
<reference evidence="2 3" key="1">
    <citation type="journal article" date="2015" name="Nature">
        <title>rRNA introns, odd ribosomes, and small enigmatic genomes across a large radiation of phyla.</title>
        <authorList>
            <person name="Brown C.T."/>
            <person name="Hug L.A."/>
            <person name="Thomas B.C."/>
            <person name="Sharon I."/>
            <person name="Castelle C.J."/>
            <person name="Singh A."/>
            <person name="Wilkins M.J."/>
            <person name="Williams K.H."/>
            <person name="Banfield J.F."/>
        </authorList>
    </citation>
    <scope>NUCLEOTIDE SEQUENCE [LARGE SCALE GENOMIC DNA]</scope>
</reference>
<protein>
    <submittedName>
        <fullName evidence="2">Dinucleotide-utilizing enzyme</fullName>
    </submittedName>
</protein>
<dbReference type="InterPro" id="IPR000594">
    <property type="entry name" value="ThiF_NAD_FAD-bd"/>
</dbReference>
<evidence type="ECO:0000313" key="3">
    <source>
        <dbReference type="Proteomes" id="UP000034048"/>
    </source>
</evidence>
<proteinExistence type="predicted"/>
<dbReference type="GO" id="GO:0008641">
    <property type="term" value="F:ubiquitin-like modifier activating enzyme activity"/>
    <property type="evidence" value="ECO:0007669"/>
    <property type="project" value="InterPro"/>
</dbReference>
<accession>A0A0G0NPV3</accession>
<name>A0A0G0NPV3_9BACT</name>
<evidence type="ECO:0000313" key="2">
    <source>
        <dbReference type="EMBL" id="KKR14816.1"/>
    </source>
</evidence>
<dbReference type="Gene3D" id="3.40.50.720">
    <property type="entry name" value="NAD(P)-binding Rossmann-like Domain"/>
    <property type="match status" value="1"/>
</dbReference>
<dbReference type="SUPFAM" id="SSF69572">
    <property type="entry name" value="Activating enzymes of the ubiquitin-like proteins"/>
    <property type="match status" value="1"/>
</dbReference>
<dbReference type="PANTHER" id="PTHR43267">
    <property type="entry name" value="TRNA THREONYLCARBAMOYLADENOSINE DEHYDRATASE"/>
    <property type="match status" value="1"/>
</dbReference>
<evidence type="ECO:0000259" key="1">
    <source>
        <dbReference type="Pfam" id="PF00899"/>
    </source>
</evidence>
<dbReference type="EMBL" id="LBWS01000017">
    <property type="protein sequence ID" value="KKR14816.1"/>
    <property type="molecule type" value="Genomic_DNA"/>
</dbReference>